<dbReference type="RefSeq" id="WP_050512642.1">
    <property type="nucleotide sequence ID" value="NZ_CP015749.1"/>
</dbReference>
<dbReference type="GO" id="GO:0006302">
    <property type="term" value="P:double-strand break repair"/>
    <property type="evidence" value="ECO:0007669"/>
    <property type="project" value="TreeGrafter"/>
</dbReference>
<proteinExistence type="predicted"/>
<evidence type="ECO:0000313" key="2">
    <source>
        <dbReference type="EMBL" id="RKO75635.1"/>
    </source>
</evidence>
<dbReference type="InterPro" id="IPR041685">
    <property type="entry name" value="AAA_GajA/Old/RecF-like"/>
</dbReference>
<evidence type="ECO:0000259" key="1">
    <source>
        <dbReference type="Pfam" id="PF13175"/>
    </source>
</evidence>
<gene>
    <name evidence="2" type="ORF">C5E00_01960</name>
</gene>
<dbReference type="Pfam" id="PF13175">
    <property type="entry name" value="AAA_15"/>
    <property type="match status" value="1"/>
</dbReference>
<dbReference type="PANTHER" id="PTHR32182">
    <property type="entry name" value="DNA REPLICATION AND REPAIR PROTEIN RECF"/>
    <property type="match status" value="1"/>
</dbReference>
<sequence>MKLAYIWISEHKVLKNIQLIIDSSLDCDYKHGNLTIHRNESAKIYYNGVSISAIIGKNGTGKSTVLEFLEDSASGGNSSGIIVWYDDVGNVFICPVNIYKKNINILTTEEYSVIDDYQDFLNINNVSLIKSSNLTDANRLEVIKKNKSKLIYDLSLSDYQKQSLSFIRERFSRLMSYLQHYSASDDLQKTTIKYTFKFSPSSTAFLRSVLDEVIDRNFIFFEKRDLEKLHFEFIDHYNSNNHFSIESQLIKFNISLICQGASRKIKKERSIQDVLYLILMICYVRDNSSFNINFITDLLSQYNKNINDQKNNFFEKDDIFEIIEYIDKEIKKIINLSYEVNHLINDEKVLFIKNEKLDGFYLETSHVDTIFNLSELIGYLSNSIAKNIPYGWEGFSTGEFAKLNLFSELYYFINNPKRSSKESYFIFMDEVDLYLHPDWQRNFLSDLLIFISKNFPIERTQILMTTHSPIIIGDFLPENIITLIKNNKGIVSIGESHGFGTQITDLYINGLHIESTFGVHSKKYIEGILHRRNNEELTEYDHWLISKIKSENIRKMLGGMQ</sequence>
<dbReference type="AlphaFoldDB" id="A0A8B3F438"/>
<dbReference type="GO" id="GO:0000731">
    <property type="term" value="P:DNA synthesis involved in DNA repair"/>
    <property type="evidence" value="ECO:0007669"/>
    <property type="project" value="TreeGrafter"/>
</dbReference>
<name>A0A8B3F438_PECPM</name>
<dbReference type="EMBL" id="PSZG01000001">
    <property type="protein sequence ID" value="RKO75635.1"/>
    <property type="molecule type" value="Genomic_DNA"/>
</dbReference>
<feature type="domain" description="Endonuclease GajA/Old nuclease/RecF-like AAA" evidence="1">
    <location>
        <begin position="47"/>
        <end position="472"/>
    </location>
</feature>
<accession>A0A8B3F438</accession>
<comment type="caution">
    <text evidence="2">The sequence shown here is derived from an EMBL/GenBank/DDBJ whole genome shotgun (WGS) entry which is preliminary data.</text>
</comment>
<dbReference type="Gene3D" id="3.40.50.300">
    <property type="entry name" value="P-loop containing nucleotide triphosphate hydrolases"/>
    <property type="match status" value="2"/>
</dbReference>
<dbReference type="InterPro" id="IPR027417">
    <property type="entry name" value="P-loop_NTPase"/>
</dbReference>
<dbReference type="SUPFAM" id="SSF52540">
    <property type="entry name" value="P-loop containing nucleoside triphosphate hydrolases"/>
    <property type="match status" value="1"/>
</dbReference>
<reference evidence="2 3" key="1">
    <citation type="journal article" date="2018" name="BMC Genomics">
        <title>High genomic variability in the plant pathogenic bacterium Pectobacterium parmentieri deciphered from de novo assembled complete genomes.</title>
        <authorList>
            <person name="Zoledowska S."/>
            <person name="Motyka-Pomagruk A."/>
            <person name="Sledz W."/>
            <person name="Mengoni A."/>
            <person name="Lojkowska E."/>
        </authorList>
    </citation>
    <scope>NUCLEOTIDE SEQUENCE [LARGE SCALE GENOMIC DNA]</scope>
    <source>
        <strain evidence="2 3">IFB5626</strain>
    </source>
</reference>
<dbReference type="KEGG" id="ppar:A8F97_10800"/>
<protein>
    <recommendedName>
        <fullName evidence="1">Endonuclease GajA/Old nuclease/RecF-like AAA domain-containing protein</fullName>
    </recommendedName>
</protein>
<dbReference type="OrthoDB" id="9815944at2"/>
<organism evidence="2 3">
    <name type="scientific">Pectobacterium parmentieri</name>
    <dbReference type="NCBI Taxonomy" id="1905730"/>
    <lineage>
        <taxon>Bacteria</taxon>
        <taxon>Pseudomonadati</taxon>
        <taxon>Pseudomonadota</taxon>
        <taxon>Gammaproteobacteria</taxon>
        <taxon>Enterobacterales</taxon>
        <taxon>Pectobacteriaceae</taxon>
        <taxon>Pectobacterium</taxon>
    </lineage>
</organism>
<dbReference type="GeneID" id="45849951"/>
<dbReference type="PANTHER" id="PTHR32182:SF22">
    <property type="entry name" value="ATP-DEPENDENT ENDONUCLEASE, OLD FAMILY-RELATED"/>
    <property type="match status" value="1"/>
</dbReference>
<dbReference type="Proteomes" id="UP000269665">
    <property type="component" value="Unassembled WGS sequence"/>
</dbReference>
<evidence type="ECO:0000313" key="3">
    <source>
        <dbReference type="Proteomes" id="UP000269665"/>
    </source>
</evidence>